<dbReference type="AlphaFoldDB" id="A0A2R6QN03"/>
<dbReference type="GO" id="GO:0016020">
    <property type="term" value="C:membrane"/>
    <property type="evidence" value="ECO:0007669"/>
    <property type="project" value="UniProtKB-SubCell"/>
</dbReference>
<dbReference type="OMA" id="MGCVCMK"/>
<keyword evidence="1 3" id="KW-0677">Repeat</keyword>
<dbReference type="EMBL" id="NKQK01000014">
    <property type="protein sequence ID" value="PSS11300.1"/>
    <property type="molecule type" value="Genomic_DNA"/>
</dbReference>
<dbReference type="InParanoid" id="A0A2R6QN03"/>
<proteinExistence type="inferred from homology"/>
<keyword evidence="3" id="KW-0479">Metal-binding</keyword>
<protein>
    <recommendedName>
        <fullName evidence="3">Calcineurin B-like protein</fullName>
    </recommendedName>
</protein>
<keyword evidence="3" id="KW-0472">Membrane</keyword>
<dbReference type="Gramene" id="PSS11300">
    <property type="protein sequence ID" value="PSS11300"/>
    <property type="gene ID" value="CEY00_Acc15574"/>
</dbReference>
<gene>
    <name evidence="5" type="ORF">CEY00_Acc15574</name>
</gene>
<dbReference type="FunFam" id="1.10.238.10:FF:000073">
    <property type="entry name" value="calcineurin B-like protein 3"/>
    <property type="match status" value="1"/>
</dbReference>
<dbReference type="OrthoDB" id="191686at2759"/>
<dbReference type="SUPFAM" id="SSF47473">
    <property type="entry name" value="EF-hand"/>
    <property type="match status" value="1"/>
</dbReference>
<comment type="function">
    <text evidence="3">Acts as a calcium sensor. CBL proteins interact with CIPK serine-threonine protein kinases. Binding of a CBL protein to the regulatory NAF domain of a CIPK protein lead to the activation of the kinase in a calcium-dependent manner.</text>
</comment>
<dbReference type="PRINTS" id="PR00450">
    <property type="entry name" value="RECOVERIN"/>
</dbReference>
<evidence type="ECO:0000313" key="5">
    <source>
        <dbReference type="EMBL" id="PSS11300.1"/>
    </source>
</evidence>
<comment type="caution">
    <text evidence="5">The sequence shown here is derived from an EMBL/GenBank/DDBJ whole genome shotgun (WGS) entry which is preliminary data.</text>
</comment>
<dbReference type="GO" id="GO:0005509">
    <property type="term" value="F:calcium ion binding"/>
    <property type="evidence" value="ECO:0007669"/>
    <property type="project" value="UniProtKB-UniRule"/>
</dbReference>
<reference evidence="6" key="2">
    <citation type="journal article" date="2018" name="BMC Genomics">
        <title>A manually annotated Actinidia chinensis var. chinensis (kiwifruit) genome highlights the challenges associated with draft genomes and gene prediction in plants.</title>
        <authorList>
            <person name="Pilkington S.M."/>
            <person name="Crowhurst R."/>
            <person name="Hilario E."/>
            <person name="Nardozza S."/>
            <person name="Fraser L."/>
            <person name="Peng Y."/>
            <person name="Gunaseelan K."/>
            <person name="Simpson R."/>
            <person name="Tahir J."/>
            <person name="Deroles S.C."/>
            <person name="Templeton K."/>
            <person name="Luo Z."/>
            <person name="Davy M."/>
            <person name="Cheng C."/>
            <person name="McNeilage M."/>
            <person name="Scaglione D."/>
            <person name="Liu Y."/>
            <person name="Zhang Q."/>
            <person name="Datson P."/>
            <person name="De Silva N."/>
            <person name="Gardiner S.E."/>
            <person name="Bassett H."/>
            <person name="Chagne D."/>
            <person name="McCallum J."/>
            <person name="Dzierzon H."/>
            <person name="Deng C."/>
            <person name="Wang Y.Y."/>
            <person name="Barron L."/>
            <person name="Manako K."/>
            <person name="Bowen J."/>
            <person name="Foster T.M."/>
            <person name="Erridge Z.A."/>
            <person name="Tiffin H."/>
            <person name="Waite C.N."/>
            <person name="Davies K.M."/>
            <person name="Grierson E.P."/>
            <person name="Laing W.A."/>
            <person name="Kirk R."/>
            <person name="Chen X."/>
            <person name="Wood M."/>
            <person name="Montefiori M."/>
            <person name="Brummell D.A."/>
            <person name="Schwinn K.E."/>
            <person name="Catanach A."/>
            <person name="Fullerton C."/>
            <person name="Li D."/>
            <person name="Meiyalaghan S."/>
            <person name="Nieuwenhuizen N."/>
            <person name="Read N."/>
            <person name="Prakash R."/>
            <person name="Hunter D."/>
            <person name="Zhang H."/>
            <person name="McKenzie M."/>
            <person name="Knabel M."/>
            <person name="Harris A."/>
            <person name="Allan A.C."/>
            <person name="Gleave A."/>
            <person name="Chen A."/>
            <person name="Janssen B.J."/>
            <person name="Plunkett B."/>
            <person name="Ampomah-Dwamena C."/>
            <person name="Voogd C."/>
            <person name="Leif D."/>
            <person name="Lafferty D."/>
            <person name="Souleyre E.J.F."/>
            <person name="Varkonyi-Gasic E."/>
            <person name="Gambi F."/>
            <person name="Hanley J."/>
            <person name="Yao J.L."/>
            <person name="Cheung J."/>
            <person name="David K.M."/>
            <person name="Warren B."/>
            <person name="Marsh K."/>
            <person name="Snowden K.C."/>
            <person name="Lin-Wang K."/>
            <person name="Brian L."/>
            <person name="Martinez-Sanchez M."/>
            <person name="Wang M."/>
            <person name="Ileperuma N."/>
            <person name="Macnee N."/>
            <person name="Campin R."/>
            <person name="McAtee P."/>
            <person name="Drummond R.S.M."/>
            <person name="Espley R.V."/>
            <person name="Ireland H.S."/>
            <person name="Wu R."/>
            <person name="Atkinson R.G."/>
            <person name="Karunairetnam S."/>
            <person name="Bulley S."/>
            <person name="Chunkath S."/>
            <person name="Hanley Z."/>
            <person name="Storey R."/>
            <person name="Thrimawithana A.H."/>
            <person name="Thomson S."/>
            <person name="David C."/>
            <person name="Testolin R."/>
            <person name="Huang H."/>
            <person name="Hellens R.P."/>
            <person name="Schaffer R.J."/>
        </authorList>
    </citation>
    <scope>NUCLEOTIDE SEQUENCE [LARGE SCALE GENOMIC DNA]</scope>
    <source>
        <strain evidence="6">cv. Red5</strain>
    </source>
</reference>
<dbReference type="GO" id="GO:0019900">
    <property type="term" value="F:kinase binding"/>
    <property type="evidence" value="ECO:0007669"/>
    <property type="project" value="UniProtKB-UniRule"/>
</dbReference>
<evidence type="ECO:0000256" key="3">
    <source>
        <dbReference type="RuleBase" id="RU369080"/>
    </source>
</evidence>
<dbReference type="Pfam" id="PF13833">
    <property type="entry name" value="EF-hand_8"/>
    <property type="match status" value="1"/>
</dbReference>
<feature type="domain" description="EF-hand" evidence="4">
    <location>
        <begin position="157"/>
        <end position="192"/>
    </location>
</feature>
<dbReference type="Pfam" id="PF13499">
    <property type="entry name" value="EF-hand_7"/>
    <property type="match status" value="1"/>
</dbReference>
<feature type="domain" description="EF-hand" evidence="4">
    <location>
        <begin position="76"/>
        <end position="111"/>
    </location>
</feature>
<dbReference type="PANTHER" id="PTHR23056">
    <property type="entry name" value="CALCINEURIN B"/>
    <property type="match status" value="1"/>
</dbReference>
<comment type="subcellular location">
    <subcellularLocation>
        <location evidence="3">Membrane</location>
    </subcellularLocation>
</comment>
<comment type="similarity">
    <text evidence="2 3">Belongs to the calcineurin regulatory subunit family.</text>
</comment>
<evidence type="ECO:0000256" key="2">
    <source>
        <dbReference type="ARBA" id="ARBA00023774"/>
    </source>
</evidence>
<dbReference type="InterPro" id="IPR045198">
    <property type="entry name" value="CNBL1-10"/>
</dbReference>
<dbReference type="PANTHER" id="PTHR23056:SF108">
    <property type="entry name" value="CALCINEURIN B-LIKE PROTEIN 5"/>
    <property type="match status" value="1"/>
</dbReference>
<organism evidence="5 6">
    <name type="scientific">Actinidia chinensis var. chinensis</name>
    <name type="common">Chinese soft-hair kiwi</name>
    <dbReference type="NCBI Taxonomy" id="1590841"/>
    <lineage>
        <taxon>Eukaryota</taxon>
        <taxon>Viridiplantae</taxon>
        <taxon>Streptophyta</taxon>
        <taxon>Embryophyta</taxon>
        <taxon>Tracheophyta</taxon>
        <taxon>Spermatophyta</taxon>
        <taxon>Magnoliopsida</taxon>
        <taxon>eudicotyledons</taxon>
        <taxon>Gunneridae</taxon>
        <taxon>Pentapetalae</taxon>
        <taxon>asterids</taxon>
        <taxon>Ericales</taxon>
        <taxon>Actinidiaceae</taxon>
        <taxon>Actinidia</taxon>
    </lineage>
</organism>
<dbReference type="CDD" id="cd00051">
    <property type="entry name" value="EFh"/>
    <property type="match status" value="1"/>
</dbReference>
<dbReference type="InterPro" id="IPR002048">
    <property type="entry name" value="EF_hand_dom"/>
</dbReference>
<name>A0A2R6QN03_ACTCC</name>
<accession>A0A2R6QN03</accession>
<dbReference type="SMART" id="SM00054">
    <property type="entry name" value="EFh"/>
    <property type="match status" value="3"/>
</dbReference>
<dbReference type="GO" id="GO:0019722">
    <property type="term" value="P:calcium-mediated signaling"/>
    <property type="evidence" value="ECO:0007669"/>
    <property type="project" value="UniProtKB-UniRule"/>
</dbReference>
<dbReference type="Gene3D" id="1.10.238.10">
    <property type="entry name" value="EF-hand"/>
    <property type="match status" value="1"/>
</dbReference>
<dbReference type="Proteomes" id="UP000241394">
    <property type="component" value="Chromosome LG14"/>
</dbReference>
<evidence type="ECO:0000259" key="4">
    <source>
        <dbReference type="PROSITE" id="PS50222"/>
    </source>
</evidence>
<evidence type="ECO:0000256" key="1">
    <source>
        <dbReference type="ARBA" id="ARBA00022737"/>
    </source>
</evidence>
<sequence length="225" mass="26262">MPCISMHEQSLPMGCVWMKQQRRYENPAALAAQTCFNVTEVKALYQLFRKLSSSVVDDGFISKEEFQLGLFRNSKMQSLFADRIFTLFDTKNDGVIEFDEFVRSLRIFHPDTPSAEKVAFAFRLYDLRDNGYIEREEVKEMILALLKESDLMLPNDIVEVIINKTFEEADSKRDGKIDMEEWKNFVGRNPSLMKNMTIPYLKDMTMAFPSFVLRSDIEDDINKFL</sequence>
<keyword evidence="6" id="KW-1185">Reference proteome</keyword>
<keyword evidence="3" id="KW-0106">Calcium</keyword>
<reference evidence="5 6" key="1">
    <citation type="submission" date="2017-07" db="EMBL/GenBank/DDBJ databases">
        <title>An improved, manually edited Actinidia chinensis var. chinensis (kiwifruit) genome highlights the challenges associated with draft genomes and gene prediction in plants.</title>
        <authorList>
            <person name="Pilkington S."/>
            <person name="Crowhurst R."/>
            <person name="Hilario E."/>
            <person name="Nardozza S."/>
            <person name="Fraser L."/>
            <person name="Peng Y."/>
            <person name="Gunaseelan K."/>
            <person name="Simpson R."/>
            <person name="Tahir J."/>
            <person name="Deroles S."/>
            <person name="Templeton K."/>
            <person name="Luo Z."/>
            <person name="Davy M."/>
            <person name="Cheng C."/>
            <person name="Mcneilage M."/>
            <person name="Scaglione D."/>
            <person name="Liu Y."/>
            <person name="Zhang Q."/>
            <person name="Datson P."/>
            <person name="De Silva N."/>
            <person name="Gardiner S."/>
            <person name="Bassett H."/>
            <person name="Chagne D."/>
            <person name="Mccallum J."/>
            <person name="Dzierzon H."/>
            <person name="Deng C."/>
            <person name="Wang Y.-Y."/>
            <person name="Barron N."/>
            <person name="Manako K."/>
            <person name="Bowen J."/>
            <person name="Foster T."/>
            <person name="Erridge Z."/>
            <person name="Tiffin H."/>
            <person name="Waite C."/>
            <person name="Davies K."/>
            <person name="Grierson E."/>
            <person name="Laing W."/>
            <person name="Kirk R."/>
            <person name="Chen X."/>
            <person name="Wood M."/>
            <person name="Montefiori M."/>
            <person name="Brummell D."/>
            <person name="Schwinn K."/>
            <person name="Catanach A."/>
            <person name="Fullerton C."/>
            <person name="Li D."/>
            <person name="Meiyalaghan S."/>
            <person name="Nieuwenhuizen N."/>
            <person name="Read N."/>
            <person name="Prakash R."/>
            <person name="Hunter D."/>
            <person name="Zhang H."/>
            <person name="Mckenzie M."/>
            <person name="Knabel M."/>
            <person name="Harris A."/>
            <person name="Allan A."/>
            <person name="Chen A."/>
            <person name="Janssen B."/>
            <person name="Plunkett B."/>
            <person name="Dwamena C."/>
            <person name="Voogd C."/>
            <person name="Leif D."/>
            <person name="Lafferty D."/>
            <person name="Souleyre E."/>
            <person name="Varkonyi-Gasic E."/>
            <person name="Gambi F."/>
            <person name="Hanley J."/>
            <person name="Yao J.-L."/>
            <person name="Cheung J."/>
            <person name="David K."/>
            <person name="Warren B."/>
            <person name="Marsh K."/>
            <person name="Snowden K."/>
            <person name="Lin-Wang K."/>
            <person name="Brian L."/>
            <person name="Martinez-Sanchez M."/>
            <person name="Wang M."/>
            <person name="Ileperuma N."/>
            <person name="Macnee N."/>
            <person name="Campin R."/>
            <person name="Mcatee P."/>
            <person name="Drummond R."/>
            <person name="Espley R."/>
            <person name="Ireland H."/>
            <person name="Wu R."/>
            <person name="Atkinson R."/>
            <person name="Karunairetnam S."/>
            <person name="Bulley S."/>
            <person name="Chunkath S."/>
            <person name="Hanley Z."/>
            <person name="Storey R."/>
            <person name="Thrimawithana A."/>
            <person name="Thomson S."/>
            <person name="David C."/>
            <person name="Testolin R."/>
        </authorList>
    </citation>
    <scope>NUCLEOTIDE SEQUENCE [LARGE SCALE GENOMIC DNA]</scope>
    <source>
        <strain evidence="6">cv. Red5</strain>
        <tissue evidence="5">Young leaf</tissue>
    </source>
</reference>
<comment type="subunit">
    <text evidence="3">Homodimer. Interacts with CIPK.</text>
</comment>
<evidence type="ECO:0000313" key="6">
    <source>
        <dbReference type="Proteomes" id="UP000241394"/>
    </source>
</evidence>
<dbReference type="PROSITE" id="PS50222">
    <property type="entry name" value="EF_HAND_2"/>
    <property type="match status" value="3"/>
</dbReference>
<feature type="domain" description="EF-hand" evidence="4">
    <location>
        <begin position="113"/>
        <end position="148"/>
    </location>
</feature>
<dbReference type="InterPro" id="IPR011992">
    <property type="entry name" value="EF-hand-dom_pair"/>
</dbReference>
<dbReference type="STRING" id="1590841.A0A2R6QN03"/>